<protein>
    <recommendedName>
        <fullName evidence="4">Xylulose kinase-1</fullName>
    </recommendedName>
</protein>
<sequence>MTLTFAETHNMIACLIKSDVSEGFNQIINFLNGSAIKYALTVNPNIYVSCIKQFWTSVVVKKVNDVMRLQALLDKKKVIITEALIRDALFLDEAEGIECLPNEEIFTKLARMGYEKPSTKLTFYKAFFSSQWKKGIFGVETPLFEGMLVVQEVGEGDAHALHVKDVNAVSVAVEGVVSAADDVVPTTDEEPSIPSPTPPTPPPQPSQDVPSTSQDVGISMNLLQNLMDTCTTLTRRVEHLELDKIDQALAITKLKQRVKKLERKNKLKDVVLEDAKDVAVEKSADVDDNVGIQGKKAECQAEIYKIDLEHAKKVLSMQEEESKLAELQEVMDVVTTAKIITEVVTASSDTITAASTTLTTDDVSIPAATIDVAPTLTAAPSRRRKGVVIRDP</sequence>
<accession>A0A6L2M1K1</accession>
<proteinExistence type="predicted"/>
<feature type="compositionally biased region" description="Pro residues" evidence="2">
    <location>
        <begin position="193"/>
        <end position="205"/>
    </location>
</feature>
<comment type="caution">
    <text evidence="3">The sequence shown here is derived from an EMBL/GenBank/DDBJ whole genome shotgun (WGS) entry which is preliminary data.</text>
</comment>
<dbReference type="EMBL" id="BKCJ010005542">
    <property type="protein sequence ID" value="GEU67319.1"/>
    <property type="molecule type" value="Genomic_DNA"/>
</dbReference>
<feature type="region of interest" description="Disordered" evidence="2">
    <location>
        <begin position="180"/>
        <end position="214"/>
    </location>
</feature>
<evidence type="ECO:0008006" key="4">
    <source>
        <dbReference type="Google" id="ProtNLM"/>
    </source>
</evidence>
<evidence type="ECO:0000313" key="3">
    <source>
        <dbReference type="EMBL" id="GEU67319.1"/>
    </source>
</evidence>
<keyword evidence="1" id="KW-0175">Coiled coil</keyword>
<evidence type="ECO:0000256" key="1">
    <source>
        <dbReference type="SAM" id="Coils"/>
    </source>
</evidence>
<feature type="coiled-coil region" evidence="1">
    <location>
        <begin position="223"/>
        <end position="264"/>
    </location>
</feature>
<gene>
    <name evidence="3" type="ORF">Tci_039297</name>
</gene>
<dbReference type="AlphaFoldDB" id="A0A6L2M1K1"/>
<reference evidence="3" key="1">
    <citation type="journal article" date="2019" name="Sci. Rep.">
        <title>Draft genome of Tanacetum cinerariifolium, the natural source of mosquito coil.</title>
        <authorList>
            <person name="Yamashiro T."/>
            <person name="Shiraishi A."/>
            <person name="Satake H."/>
            <person name="Nakayama K."/>
        </authorList>
    </citation>
    <scope>NUCLEOTIDE SEQUENCE</scope>
</reference>
<evidence type="ECO:0000256" key="2">
    <source>
        <dbReference type="SAM" id="MobiDB-lite"/>
    </source>
</evidence>
<organism evidence="3">
    <name type="scientific">Tanacetum cinerariifolium</name>
    <name type="common">Dalmatian daisy</name>
    <name type="synonym">Chrysanthemum cinerariifolium</name>
    <dbReference type="NCBI Taxonomy" id="118510"/>
    <lineage>
        <taxon>Eukaryota</taxon>
        <taxon>Viridiplantae</taxon>
        <taxon>Streptophyta</taxon>
        <taxon>Embryophyta</taxon>
        <taxon>Tracheophyta</taxon>
        <taxon>Spermatophyta</taxon>
        <taxon>Magnoliopsida</taxon>
        <taxon>eudicotyledons</taxon>
        <taxon>Gunneridae</taxon>
        <taxon>Pentapetalae</taxon>
        <taxon>asterids</taxon>
        <taxon>campanulids</taxon>
        <taxon>Asterales</taxon>
        <taxon>Asteraceae</taxon>
        <taxon>Asteroideae</taxon>
        <taxon>Anthemideae</taxon>
        <taxon>Anthemidinae</taxon>
        <taxon>Tanacetum</taxon>
    </lineage>
</organism>
<name>A0A6L2M1K1_TANCI</name>